<dbReference type="GO" id="GO:0090499">
    <property type="term" value="F:pimelyl-[acyl-carrier protein] methyl ester esterase activity"/>
    <property type="evidence" value="ECO:0007669"/>
    <property type="project" value="UniProtKB-EC"/>
</dbReference>
<dbReference type="InterPro" id="IPR029058">
    <property type="entry name" value="AB_hydrolase_fold"/>
</dbReference>
<dbReference type="EC" id="3.1.1.85" evidence="2"/>
<dbReference type="RefSeq" id="WP_033091636.1">
    <property type="nucleotide sequence ID" value="NZ_AP017900.1"/>
</dbReference>
<dbReference type="PANTHER" id="PTHR43433">
    <property type="entry name" value="HYDROLASE, ALPHA/BETA FOLD FAMILY PROTEIN"/>
    <property type="match status" value="1"/>
</dbReference>
<dbReference type="SUPFAM" id="SSF53474">
    <property type="entry name" value="alpha/beta-Hydrolases"/>
    <property type="match status" value="1"/>
</dbReference>
<evidence type="ECO:0000313" key="5">
    <source>
        <dbReference type="Proteomes" id="UP000180166"/>
    </source>
</evidence>
<dbReference type="Pfam" id="PF00561">
    <property type="entry name" value="Abhydrolase_1"/>
    <property type="match status" value="1"/>
</dbReference>
<gene>
    <name evidence="2" type="primary">bioH</name>
    <name evidence="2" type="ORF">NS506_00022</name>
    <name evidence="3" type="ORF">NSK11_contig00247-0002</name>
</gene>
<evidence type="ECO:0000313" key="2">
    <source>
        <dbReference type="EMBL" id="APA94113.1"/>
    </source>
</evidence>
<dbReference type="InterPro" id="IPR000073">
    <property type="entry name" value="AB_hydrolase_1"/>
</dbReference>
<dbReference type="Gene3D" id="3.40.50.1820">
    <property type="entry name" value="alpha/beta hydrolase"/>
    <property type="match status" value="1"/>
</dbReference>
<organism evidence="2 5">
    <name type="scientific">Nocardia seriolae</name>
    <dbReference type="NCBI Taxonomy" id="37332"/>
    <lineage>
        <taxon>Bacteria</taxon>
        <taxon>Bacillati</taxon>
        <taxon>Actinomycetota</taxon>
        <taxon>Actinomycetes</taxon>
        <taxon>Mycobacteriales</taxon>
        <taxon>Nocardiaceae</taxon>
        <taxon>Nocardia</taxon>
    </lineage>
</organism>
<dbReference type="EMBL" id="CP017839">
    <property type="protein sequence ID" value="APA94113.1"/>
    <property type="molecule type" value="Genomic_DNA"/>
</dbReference>
<accession>A0A0B8NRK0</accession>
<keyword evidence="2" id="KW-0378">Hydrolase</keyword>
<dbReference type="EMBL" id="BBYQ01000247">
    <property type="protein sequence ID" value="GAP33338.1"/>
    <property type="molecule type" value="Genomic_DNA"/>
</dbReference>
<dbReference type="PANTHER" id="PTHR43433:SF1">
    <property type="entry name" value="BLL5160 PROTEIN"/>
    <property type="match status" value="1"/>
</dbReference>
<dbReference type="AlphaFoldDB" id="A0A0B8NRK0"/>
<dbReference type="OrthoDB" id="4944883at2"/>
<feature type="domain" description="AB hydrolase-1" evidence="1">
    <location>
        <begin position="15"/>
        <end position="237"/>
    </location>
</feature>
<evidence type="ECO:0000313" key="4">
    <source>
        <dbReference type="Proteomes" id="UP000037179"/>
    </source>
</evidence>
<reference evidence="3 4" key="2">
    <citation type="journal article" date="2016" name="Genome Announc.">
        <title>Draft Genome Sequence of Erythromycin- and Oxytetracycline-Sensitive Nocardia seriolae Strain U-1 (NBRC 110359).</title>
        <authorList>
            <person name="Imajoh M."/>
            <person name="Sukeda M."/>
            <person name="Shimizu M."/>
            <person name="Yamane J."/>
            <person name="Ohnishi K."/>
            <person name="Oshima S."/>
        </authorList>
    </citation>
    <scope>NUCLEOTIDE SEQUENCE [LARGE SCALE GENOMIC DNA]</scope>
    <source>
        <strain evidence="3 4">U-1</strain>
    </source>
</reference>
<reference evidence="4" key="1">
    <citation type="submission" date="2015-07" db="EMBL/GenBank/DDBJ databases">
        <title>Nocardia seriolae U-1 whole genome shotgun sequence.</title>
        <authorList>
            <person name="Imajoh M."/>
            <person name="Fukumoto Y."/>
            <person name="Sukeda M."/>
            <person name="Yamane J."/>
            <person name="Yamasaki K."/>
            <person name="Shimizu M."/>
            <person name="Ohnishi K."/>
            <person name="Oshima S."/>
        </authorList>
    </citation>
    <scope>NUCLEOTIDE SEQUENCE [LARGE SCALE GENOMIC DNA]</scope>
    <source>
        <strain evidence="4">U-1</strain>
    </source>
</reference>
<keyword evidence="4" id="KW-1185">Reference proteome</keyword>
<evidence type="ECO:0000313" key="3">
    <source>
        <dbReference type="EMBL" id="GAP33338.1"/>
    </source>
</evidence>
<dbReference type="Proteomes" id="UP000180166">
    <property type="component" value="Chromosome"/>
</dbReference>
<reference evidence="2 5" key="3">
    <citation type="submission" date="2016-10" db="EMBL/GenBank/DDBJ databases">
        <title>Genome sequence of Nocardia seriolae strain EM150506, isolated from Anguila japonica.</title>
        <authorList>
            <person name="Han H.-J."/>
        </authorList>
    </citation>
    <scope>NUCLEOTIDE SEQUENCE [LARGE SCALE GENOMIC DNA]</scope>
    <source>
        <strain evidence="2 5">EM150506</strain>
    </source>
</reference>
<proteinExistence type="predicted"/>
<name>A0A0B8NRK0_9NOCA</name>
<dbReference type="InterPro" id="IPR050471">
    <property type="entry name" value="AB_hydrolase"/>
</dbReference>
<evidence type="ECO:0000259" key="1">
    <source>
        <dbReference type="Pfam" id="PF00561"/>
    </source>
</evidence>
<protein>
    <submittedName>
        <fullName evidence="3">Alpha/beta hydrolase</fullName>
    </submittedName>
    <submittedName>
        <fullName evidence="2">Pimeloyl-[acyl-carrier protein] methyl ester esterase</fullName>
        <ecNumber evidence="2">3.1.1.85</ecNumber>
    </submittedName>
</protein>
<dbReference type="Proteomes" id="UP000037179">
    <property type="component" value="Unassembled WGS sequence"/>
</dbReference>
<sequence>MTNISLTTRITGSGPAVVLAHGGGGGIDANFGGLIPLLAQDHLVIGSDYPADDTPLTLDSLADALVAEAVANGAETFDIVAFSLGTAVAVRAAVRHPERVRGLVLTGGFARIDNRGRMNVELWQQALAAGDRESFARYVLLAAFSKEFVNSLPAEQLSEILTQTAANIPGGTAAQAALVAAADVRADLARITVPALVIGLAGDLLADPANAREQAAGIPGAEYTELPGGHVVMIEQPDRWHATVLEFLARQRVGTAG</sequence>
<dbReference type="KEGG" id="nsr:NS506_00022"/>